<dbReference type="EnsemblProtists" id="PYU1_T000944">
    <property type="protein sequence ID" value="PYU1_T000944"/>
    <property type="gene ID" value="PYU1_G000944"/>
</dbReference>
<reference evidence="8" key="1">
    <citation type="journal article" date="2010" name="Genome Biol.">
        <title>Genome sequence of the necrotrophic plant pathogen Pythium ultimum reveals original pathogenicity mechanisms and effector repertoire.</title>
        <authorList>
            <person name="Levesque C.A."/>
            <person name="Brouwer H."/>
            <person name="Cano L."/>
            <person name="Hamilton J.P."/>
            <person name="Holt C."/>
            <person name="Huitema E."/>
            <person name="Raffaele S."/>
            <person name="Robideau G.P."/>
            <person name="Thines M."/>
            <person name="Win J."/>
            <person name="Zerillo M.M."/>
            <person name="Beakes G.W."/>
            <person name="Boore J.L."/>
            <person name="Busam D."/>
            <person name="Dumas B."/>
            <person name="Ferriera S."/>
            <person name="Fuerstenberg S.I."/>
            <person name="Gachon C.M."/>
            <person name="Gaulin E."/>
            <person name="Govers F."/>
            <person name="Grenville-Briggs L."/>
            <person name="Horner N."/>
            <person name="Hostetler J."/>
            <person name="Jiang R.H."/>
            <person name="Johnson J."/>
            <person name="Krajaejun T."/>
            <person name="Lin H."/>
            <person name="Meijer H.J."/>
            <person name="Moore B."/>
            <person name="Morris P."/>
            <person name="Phuntmart V."/>
            <person name="Puiu D."/>
            <person name="Shetty J."/>
            <person name="Stajich J.E."/>
            <person name="Tripathy S."/>
            <person name="Wawra S."/>
            <person name="van West P."/>
            <person name="Whitty B.R."/>
            <person name="Coutinho P.M."/>
            <person name="Henrissat B."/>
            <person name="Martin F."/>
            <person name="Thomas P.D."/>
            <person name="Tyler B.M."/>
            <person name="De Vries R.P."/>
            <person name="Kamoun S."/>
            <person name="Yandell M."/>
            <person name="Tisserat N."/>
            <person name="Buell C.R."/>
        </authorList>
    </citation>
    <scope>NUCLEOTIDE SEQUENCE</scope>
    <source>
        <strain evidence="8">DAOM:BR144</strain>
    </source>
</reference>
<dbReference type="SUPFAM" id="SSF103473">
    <property type="entry name" value="MFS general substrate transporter"/>
    <property type="match status" value="2"/>
</dbReference>
<dbReference type="EMBL" id="GL376620">
    <property type="status" value="NOT_ANNOTATED_CDS"/>
    <property type="molecule type" value="Genomic_DNA"/>
</dbReference>
<dbReference type="Pfam" id="PF00854">
    <property type="entry name" value="PTR2"/>
    <property type="match status" value="1"/>
</dbReference>
<evidence type="ECO:0000313" key="8">
    <source>
        <dbReference type="Proteomes" id="UP000019132"/>
    </source>
</evidence>
<feature type="transmembrane region" description="Helical" evidence="6">
    <location>
        <begin position="145"/>
        <end position="167"/>
    </location>
</feature>
<feature type="transmembrane region" description="Helical" evidence="6">
    <location>
        <begin position="20"/>
        <end position="42"/>
    </location>
</feature>
<feature type="transmembrane region" description="Helical" evidence="6">
    <location>
        <begin position="93"/>
        <end position="115"/>
    </location>
</feature>
<dbReference type="OMA" id="YWTANIG"/>
<dbReference type="InterPro" id="IPR036259">
    <property type="entry name" value="MFS_trans_sf"/>
</dbReference>
<evidence type="ECO:0000256" key="5">
    <source>
        <dbReference type="ARBA" id="ARBA00023136"/>
    </source>
</evidence>
<name>K3W7K3_GLOUD</name>
<evidence type="ECO:0000256" key="2">
    <source>
        <dbReference type="ARBA" id="ARBA00005982"/>
    </source>
</evidence>
<feature type="transmembrane region" description="Helical" evidence="6">
    <location>
        <begin position="62"/>
        <end position="81"/>
    </location>
</feature>
<comment type="similarity">
    <text evidence="2">Belongs to the major facilitator superfamily. Proton-dependent oligopeptide transporter (POT/PTR) (TC 2.A.17) family.</text>
</comment>
<evidence type="ECO:0008006" key="9">
    <source>
        <dbReference type="Google" id="ProtNLM"/>
    </source>
</evidence>
<keyword evidence="5 6" id="KW-0472">Membrane</keyword>
<evidence type="ECO:0000256" key="6">
    <source>
        <dbReference type="SAM" id="Phobius"/>
    </source>
</evidence>
<dbReference type="AlphaFoldDB" id="K3W7K3"/>
<keyword evidence="8" id="KW-1185">Reference proteome</keyword>
<accession>K3W7K3</accession>
<protein>
    <recommendedName>
        <fullName evidence="9">Major facilitator superfamily (MFS) profile domain-containing protein</fullName>
    </recommendedName>
</protein>
<evidence type="ECO:0000256" key="1">
    <source>
        <dbReference type="ARBA" id="ARBA00004141"/>
    </source>
</evidence>
<feature type="transmembrane region" description="Helical" evidence="6">
    <location>
        <begin position="310"/>
        <end position="332"/>
    </location>
</feature>
<dbReference type="VEuPathDB" id="FungiDB:PYU1_G000944"/>
<proteinExistence type="inferred from homology"/>
<evidence type="ECO:0000313" key="7">
    <source>
        <dbReference type="EnsemblProtists" id="PYU1_T000944"/>
    </source>
</evidence>
<dbReference type="InterPro" id="IPR000109">
    <property type="entry name" value="POT_fam"/>
</dbReference>
<keyword evidence="3 6" id="KW-0812">Transmembrane</keyword>
<feature type="transmembrane region" description="Helical" evidence="6">
    <location>
        <begin position="403"/>
        <end position="427"/>
    </location>
</feature>
<feature type="transmembrane region" description="Helical" evidence="6">
    <location>
        <begin position="179"/>
        <end position="198"/>
    </location>
</feature>
<dbReference type="PANTHER" id="PTHR11654">
    <property type="entry name" value="OLIGOPEPTIDE TRANSPORTER-RELATED"/>
    <property type="match status" value="1"/>
</dbReference>
<dbReference type="InParanoid" id="K3W7K3"/>
<dbReference type="GO" id="GO:0022857">
    <property type="term" value="F:transmembrane transporter activity"/>
    <property type="evidence" value="ECO:0007669"/>
    <property type="project" value="InterPro"/>
</dbReference>
<dbReference type="GO" id="GO:0016020">
    <property type="term" value="C:membrane"/>
    <property type="evidence" value="ECO:0007669"/>
    <property type="project" value="UniProtKB-SubCell"/>
</dbReference>
<sequence length="491" mass="54241">MPEKAVFITLSSTGKPKTLFCIGLFLAVALSQICLRSVVISYGGDQFSPSADPKQKALFFSVHYWVANIGAFIGYAVFPSVSIHGFGAIPAEYGYFSVYVVGLASLVIFAVVLFFTRRRYVNVPAEKTSIGFVIKVMLNRAKTNFHAKMVVLGMTLYILAFLLNILASFLADHGEVSHRISYCCGVLIAIATILWVYFGRDSKFMEGSKSTQGGVFDDELIDGVKQVIRILPFNAFNVFWWVCQNQRGNNQSIIQQTDARLGSGPDASQIPGPTVQMFNPIGVLLFVPLVQKVIYPLYEKYAGKPPSRYGKVLAGYVVAVIAMFWTGVYEIIRRNAGPITYIGTDGATHFIYNDDGKQVMNDIPWWTALPQYLLVALAGVMIVIPSYDVCYSEVPQVMRSTSIALGFFVNSMGSTLLSVIVLAFGQYITPNLNNGHIEYMFFTIGGIMIVNIFFYVLVMNQMQLGMIPGVNKGEKEAEHVADERDSLVKAA</sequence>
<keyword evidence="4 6" id="KW-1133">Transmembrane helix</keyword>
<dbReference type="Gene3D" id="1.20.1250.20">
    <property type="entry name" value="MFS general substrate transporter like domains"/>
    <property type="match status" value="1"/>
</dbReference>
<feature type="transmembrane region" description="Helical" evidence="6">
    <location>
        <begin position="372"/>
        <end position="391"/>
    </location>
</feature>
<organism evidence="7 8">
    <name type="scientific">Globisporangium ultimum (strain ATCC 200006 / CBS 805.95 / DAOM BR144)</name>
    <name type="common">Pythium ultimum</name>
    <dbReference type="NCBI Taxonomy" id="431595"/>
    <lineage>
        <taxon>Eukaryota</taxon>
        <taxon>Sar</taxon>
        <taxon>Stramenopiles</taxon>
        <taxon>Oomycota</taxon>
        <taxon>Peronosporomycetes</taxon>
        <taxon>Pythiales</taxon>
        <taxon>Pythiaceae</taxon>
        <taxon>Globisporangium</taxon>
    </lineage>
</organism>
<evidence type="ECO:0000256" key="4">
    <source>
        <dbReference type="ARBA" id="ARBA00022989"/>
    </source>
</evidence>
<reference evidence="8" key="2">
    <citation type="submission" date="2010-04" db="EMBL/GenBank/DDBJ databases">
        <authorList>
            <person name="Buell R."/>
            <person name="Hamilton J."/>
            <person name="Hostetler J."/>
        </authorList>
    </citation>
    <scope>NUCLEOTIDE SEQUENCE [LARGE SCALE GENOMIC DNA]</scope>
    <source>
        <strain evidence="8">DAOM:BR144</strain>
    </source>
</reference>
<dbReference type="eggNOG" id="KOG1237">
    <property type="taxonomic scope" value="Eukaryota"/>
</dbReference>
<reference evidence="7" key="3">
    <citation type="submission" date="2015-02" db="UniProtKB">
        <authorList>
            <consortium name="EnsemblProtists"/>
        </authorList>
    </citation>
    <scope>IDENTIFICATION</scope>
    <source>
        <strain evidence="7">DAOM BR144</strain>
    </source>
</reference>
<dbReference type="Proteomes" id="UP000019132">
    <property type="component" value="Unassembled WGS sequence"/>
</dbReference>
<evidence type="ECO:0000256" key="3">
    <source>
        <dbReference type="ARBA" id="ARBA00022692"/>
    </source>
</evidence>
<feature type="transmembrane region" description="Helical" evidence="6">
    <location>
        <begin position="439"/>
        <end position="458"/>
    </location>
</feature>
<comment type="subcellular location">
    <subcellularLocation>
        <location evidence="1">Membrane</location>
        <topology evidence="1">Multi-pass membrane protein</topology>
    </subcellularLocation>
</comment>
<dbReference type="HOGENOM" id="CLU_009313_3_1_1"/>